<accession>A0A1L7CW83</accession>
<dbReference type="Proteomes" id="UP000185469">
    <property type="component" value="Chromosome"/>
</dbReference>
<dbReference type="EC" id="5.1.1.1" evidence="4"/>
<dbReference type="Pfam" id="PF01168">
    <property type="entry name" value="Ala_racemase_N"/>
    <property type="match status" value="1"/>
</dbReference>
<dbReference type="GO" id="GO:0030170">
    <property type="term" value="F:pyridoxal phosphate binding"/>
    <property type="evidence" value="ECO:0007669"/>
    <property type="project" value="UniProtKB-UniRule"/>
</dbReference>
<evidence type="ECO:0000256" key="4">
    <source>
        <dbReference type="HAMAP-Rule" id="MF_01201"/>
    </source>
</evidence>
<name>A0A1L7CW83_9CORY</name>
<feature type="active site" description="Proton acceptor; specific for D-alanine" evidence="4">
    <location>
        <position position="40"/>
    </location>
</feature>
<keyword evidence="2 4" id="KW-0663">Pyridoxal phosphate</keyword>
<comment type="catalytic activity">
    <reaction evidence="4">
        <text>L-alanine = D-alanine</text>
        <dbReference type="Rhea" id="RHEA:20249"/>
        <dbReference type="ChEBI" id="CHEBI:57416"/>
        <dbReference type="ChEBI" id="CHEBI:57972"/>
        <dbReference type="EC" id="5.1.1.1"/>
    </reaction>
</comment>
<dbReference type="GO" id="GO:0009252">
    <property type="term" value="P:peptidoglycan biosynthetic process"/>
    <property type="evidence" value="ECO:0007669"/>
    <property type="project" value="TreeGrafter"/>
</dbReference>
<evidence type="ECO:0000256" key="5">
    <source>
        <dbReference type="PIRSR" id="PIRSR600821-50"/>
    </source>
</evidence>
<dbReference type="GO" id="GO:0030632">
    <property type="term" value="P:D-alanine biosynthetic process"/>
    <property type="evidence" value="ECO:0007669"/>
    <property type="project" value="UniProtKB-UniRule"/>
</dbReference>
<dbReference type="PRINTS" id="PR00992">
    <property type="entry name" value="ALARACEMASE"/>
</dbReference>
<dbReference type="CDD" id="cd00430">
    <property type="entry name" value="PLPDE_III_AR"/>
    <property type="match status" value="1"/>
</dbReference>
<feature type="binding site" evidence="4 6">
    <location>
        <position position="138"/>
    </location>
    <ligand>
        <name>substrate</name>
    </ligand>
</feature>
<protein>
    <recommendedName>
        <fullName evidence="4">Alanine racemase</fullName>
        <ecNumber evidence="4">5.1.1.1</ecNumber>
    </recommendedName>
</protein>
<feature type="binding site" evidence="4 6">
    <location>
        <position position="318"/>
    </location>
    <ligand>
        <name>substrate</name>
    </ligand>
</feature>
<proteinExistence type="inferred from homology"/>
<gene>
    <name evidence="8" type="ORF">CSPHI_02130</name>
</gene>
<dbReference type="Pfam" id="PF00842">
    <property type="entry name" value="Ala_racemase_C"/>
    <property type="match status" value="1"/>
</dbReference>
<comment type="function">
    <text evidence="4">Catalyzes the interconversion of L-alanine and D-alanine. May also act on other amino acids.</text>
</comment>
<comment type="cofactor">
    <cofactor evidence="1 4 5">
        <name>pyridoxal 5'-phosphate</name>
        <dbReference type="ChEBI" id="CHEBI:597326"/>
    </cofactor>
</comment>
<evidence type="ECO:0000256" key="3">
    <source>
        <dbReference type="ARBA" id="ARBA00023235"/>
    </source>
</evidence>
<dbReference type="InterPro" id="IPR009006">
    <property type="entry name" value="Ala_racemase/Decarboxylase_C"/>
</dbReference>
<organism evidence="8 9">
    <name type="scientific">Corynebacterium sphenisci DSM 44792</name>
    <dbReference type="NCBI Taxonomy" id="1437874"/>
    <lineage>
        <taxon>Bacteria</taxon>
        <taxon>Bacillati</taxon>
        <taxon>Actinomycetota</taxon>
        <taxon>Actinomycetes</taxon>
        <taxon>Mycobacteriales</taxon>
        <taxon>Corynebacteriaceae</taxon>
        <taxon>Corynebacterium</taxon>
    </lineage>
</organism>
<feature type="active site" description="Proton acceptor; specific for L-alanine" evidence="4">
    <location>
        <position position="270"/>
    </location>
</feature>
<dbReference type="EMBL" id="CP009248">
    <property type="protein sequence ID" value="APT90070.1"/>
    <property type="molecule type" value="Genomic_DNA"/>
</dbReference>
<evidence type="ECO:0000313" key="8">
    <source>
        <dbReference type="EMBL" id="APT90070.1"/>
    </source>
</evidence>
<dbReference type="Gene3D" id="2.40.37.10">
    <property type="entry name" value="Lyase, Ornithine Decarboxylase, Chain A, domain 1"/>
    <property type="match status" value="1"/>
</dbReference>
<sequence length="377" mass="38556">MSAMPTPDLLTAVIDPAAITANVTRIREISGAPRLMAVVKADGYGHGAVTAARAALAGGADQLGVATLAEARALRAAGIDAPLLAWIWSPDQDVAAAVAAGVQLAVPTTEHLAAAAAAGRAAGATPEVTVKVDTGMNRSGFSVVAGDLDAAVPALAEAHRTGAVAITGAMTHFACADEPEHPSLDLQADRFREAIGRLRGQGVACPVNHAANSAAALLRPDLAFDMVRPGIACYGLEPAPGREHGLTPAMTLSARVLLVKDVPAGEAVSYGRTWTAESDTRVAVVPYGYADGLPRALAGRFSVAIGGRRYRQVGRVCMDQFIIEVDEAVRPGDTAVIFGDGAAGGPTADELAAALGTINYEIVTMPHGRVTRRVAGE</sequence>
<dbReference type="InterPro" id="IPR020622">
    <property type="entry name" value="Ala_racemase_pyridoxalP-BS"/>
</dbReference>
<evidence type="ECO:0000256" key="1">
    <source>
        <dbReference type="ARBA" id="ARBA00001933"/>
    </source>
</evidence>
<dbReference type="Gene3D" id="3.20.20.10">
    <property type="entry name" value="Alanine racemase"/>
    <property type="match status" value="1"/>
</dbReference>
<dbReference type="AlphaFoldDB" id="A0A1L7CW83"/>
<dbReference type="KEGG" id="csph:CSPHI_02130"/>
<dbReference type="STRING" id="1437874.CSPHI_02130"/>
<feature type="domain" description="Alanine racemase C-terminal" evidence="7">
    <location>
        <begin position="249"/>
        <end position="375"/>
    </location>
</feature>
<dbReference type="PANTHER" id="PTHR30511">
    <property type="entry name" value="ALANINE RACEMASE"/>
    <property type="match status" value="1"/>
</dbReference>
<evidence type="ECO:0000259" key="7">
    <source>
        <dbReference type="SMART" id="SM01005"/>
    </source>
</evidence>
<dbReference type="InterPro" id="IPR001608">
    <property type="entry name" value="Ala_racemase_N"/>
</dbReference>
<evidence type="ECO:0000256" key="2">
    <source>
        <dbReference type="ARBA" id="ARBA00022898"/>
    </source>
</evidence>
<keyword evidence="9" id="KW-1185">Reference proteome</keyword>
<dbReference type="GO" id="GO:0008784">
    <property type="term" value="F:alanine racemase activity"/>
    <property type="evidence" value="ECO:0007669"/>
    <property type="project" value="UniProtKB-UniRule"/>
</dbReference>
<comment type="similarity">
    <text evidence="4">Belongs to the alanine racemase family.</text>
</comment>
<dbReference type="FunFam" id="3.20.20.10:FF:000002">
    <property type="entry name" value="Alanine racemase"/>
    <property type="match status" value="1"/>
</dbReference>
<reference evidence="8 9" key="1">
    <citation type="submission" date="2014-08" db="EMBL/GenBank/DDBJ databases">
        <title>Complete genome sequence of Corynebacterium sphenisci CECT 5990(T) (=DSM 44792(T)), isolated from healthy wild penguins.</title>
        <authorList>
            <person name="Ruckert C."/>
            <person name="Albersmeier A."/>
            <person name="Winkler A."/>
            <person name="Kalinowski J."/>
        </authorList>
    </citation>
    <scope>NUCLEOTIDE SEQUENCE [LARGE SCALE GENOMIC DNA]</scope>
    <source>
        <strain evidence="8 9">DSM 44792</strain>
    </source>
</reference>
<dbReference type="InterPro" id="IPR011079">
    <property type="entry name" value="Ala_racemase_C"/>
</dbReference>
<dbReference type="OrthoDB" id="9813814at2"/>
<comment type="pathway">
    <text evidence="4">Amino-acid biosynthesis; D-alanine biosynthesis; D-alanine from L-alanine: step 1/1.</text>
</comment>
<dbReference type="HAMAP" id="MF_01201">
    <property type="entry name" value="Ala_racemase"/>
    <property type="match status" value="1"/>
</dbReference>
<dbReference type="SUPFAM" id="SSF50621">
    <property type="entry name" value="Alanine racemase C-terminal domain-like"/>
    <property type="match status" value="1"/>
</dbReference>
<dbReference type="PROSITE" id="PS00395">
    <property type="entry name" value="ALANINE_RACEMASE"/>
    <property type="match status" value="1"/>
</dbReference>
<evidence type="ECO:0000313" key="9">
    <source>
        <dbReference type="Proteomes" id="UP000185469"/>
    </source>
</evidence>
<dbReference type="InterPro" id="IPR000821">
    <property type="entry name" value="Ala_racemase"/>
</dbReference>
<dbReference type="GO" id="GO:0005829">
    <property type="term" value="C:cytosol"/>
    <property type="evidence" value="ECO:0007669"/>
    <property type="project" value="TreeGrafter"/>
</dbReference>
<dbReference type="SMART" id="SM01005">
    <property type="entry name" value="Ala_racemase_C"/>
    <property type="match status" value="1"/>
</dbReference>
<dbReference type="NCBIfam" id="TIGR00492">
    <property type="entry name" value="alr"/>
    <property type="match status" value="1"/>
</dbReference>
<evidence type="ECO:0000256" key="6">
    <source>
        <dbReference type="PIRSR" id="PIRSR600821-52"/>
    </source>
</evidence>
<dbReference type="UniPathway" id="UPA00042">
    <property type="reaction ID" value="UER00497"/>
</dbReference>
<dbReference type="InterPro" id="IPR029066">
    <property type="entry name" value="PLP-binding_barrel"/>
</dbReference>
<dbReference type="SUPFAM" id="SSF51419">
    <property type="entry name" value="PLP-binding barrel"/>
    <property type="match status" value="1"/>
</dbReference>
<dbReference type="PANTHER" id="PTHR30511:SF0">
    <property type="entry name" value="ALANINE RACEMASE, CATABOLIC-RELATED"/>
    <property type="match status" value="1"/>
</dbReference>
<keyword evidence="3 4" id="KW-0413">Isomerase</keyword>
<feature type="modified residue" description="N6-(pyridoxal phosphate)lysine" evidence="4 5">
    <location>
        <position position="40"/>
    </location>
</feature>